<dbReference type="InterPro" id="IPR014729">
    <property type="entry name" value="Rossmann-like_a/b/a_fold"/>
</dbReference>
<evidence type="ECO:0000313" key="2">
    <source>
        <dbReference type="Proteomes" id="UP001165060"/>
    </source>
</evidence>
<comment type="caution">
    <text evidence="1">The sequence shown here is derived from an EMBL/GenBank/DDBJ whole genome shotgun (WGS) entry which is preliminary data.</text>
</comment>
<sequence>MSRSLQRSVDLLVSSLLSSAPPSASHLTAFSGGVDSSLALKLVSLAFPAASRAVIGVSAALPSAQLRLAREVARAIGAPLTEVRTAEGANPEYVRNRGQSCFHCKTALYESLSAVLDFAGGGGGADAQGPLVLYNGTNADDLADPTRVGLLAARDFQVVQPLAGLAKPEVRELAAFLGLPNHAHAASPCLRSRLAFGVEATAGHMRAIERAEGFVREGLGLPVTANMRVRMLAGGRAVVELDYGGGEEGYEGWVGERRGRLRERGGDDVFLKECGFVEYGVRRFKSGGEAVEIKLSGDEVRRIQRP</sequence>
<gene>
    <name evidence="1" type="ORF">TeGR_g3978</name>
</gene>
<dbReference type="SUPFAM" id="SSF52402">
    <property type="entry name" value="Adenine nucleotide alpha hydrolases-like"/>
    <property type="match status" value="1"/>
</dbReference>
<reference evidence="1 2" key="1">
    <citation type="journal article" date="2023" name="Commun. Biol.">
        <title>Genome analysis of Parmales, the sister group of diatoms, reveals the evolutionary specialization of diatoms from phago-mixotrophs to photoautotrophs.</title>
        <authorList>
            <person name="Ban H."/>
            <person name="Sato S."/>
            <person name="Yoshikawa S."/>
            <person name="Yamada K."/>
            <person name="Nakamura Y."/>
            <person name="Ichinomiya M."/>
            <person name="Sato N."/>
            <person name="Blanc-Mathieu R."/>
            <person name="Endo H."/>
            <person name="Kuwata A."/>
            <person name="Ogata H."/>
        </authorList>
    </citation>
    <scope>NUCLEOTIDE SEQUENCE [LARGE SCALE GENOMIC DNA]</scope>
</reference>
<dbReference type="InterPro" id="IPR052188">
    <property type="entry name" value="Ni-pincer_cofactor_biosynth"/>
</dbReference>
<evidence type="ECO:0000313" key="1">
    <source>
        <dbReference type="EMBL" id="GMI33087.1"/>
    </source>
</evidence>
<dbReference type="EMBL" id="BRYB01001760">
    <property type="protein sequence ID" value="GMI33087.1"/>
    <property type="molecule type" value="Genomic_DNA"/>
</dbReference>
<dbReference type="Gene3D" id="3.40.50.620">
    <property type="entry name" value="HUPs"/>
    <property type="match status" value="1"/>
</dbReference>
<dbReference type="CDD" id="cd01990">
    <property type="entry name" value="LarE-like"/>
    <property type="match status" value="1"/>
</dbReference>
<evidence type="ECO:0008006" key="3">
    <source>
        <dbReference type="Google" id="ProtNLM"/>
    </source>
</evidence>
<accession>A0ABQ6MTK0</accession>
<dbReference type="PANTHER" id="PTHR43169:SF2">
    <property type="entry name" value="NAD_GMP SYNTHASE DOMAIN-CONTAINING PROTEIN"/>
    <property type="match status" value="1"/>
</dbReference>
<dbReference type="PANTHER" id="PTHR43169">
    <property type="entry name" value="EXSB FAMILY PROTEIN"/>
    <property type="match status" value="1"/>
</dbReference>
<proteinExistence type="predicted"/>
<keyword evidence="2" id="KW-1185">Reference proteome</keyword>
<protein>
    <recommendedName>
        <fullName evidence="3">Asparagine synthetase domain-containing protein</fullName>
    </recommendedName>
</protein>
<dbReference type="Proteomes" id="UP001165060">
    <property type="component" value="Unassembled WGS sequence"/>
</dbReference>
<name>A0ABQ6MTK0_9STRA</name>
<dbReference type="InterPro" id="IPR005232">
    <property type="entry name" value="LarE"/>
</dbReference>
<organism evidence="1 2">
    <name type="scientific">Tetraparma gracilis</name>
    <dbReference type="NCBI Taxonomy" id="2962635"/>
    <lineage>
        <taxon>Eukaryota</taxon>
        <taxon>Sar</taxon>
        <taxon>Stramenopiles</taxon>
        <taxon>Ochrophyta</taxon>
        <taxon>Bolidophyceae</taxon>
        <taxon>Parmales</taxon>
        <taxon>Triparmaceae</taxon>
        <taxon>Tetraparma</taxon>
    </lineage>
</organism>